<feature type="region of interest" description="Disordered" evidence="6">
    <location>
        <begin position="1"/>
        <end position="29"/>
    </location>
</feature>
<sequence length="712" mass="80443">MLPPRKRHGNDLPGPPSKERKYITRGTLDPDQINTVTDFEAEIYVELASSSAATPANVADTSHLANSAQRDSPPSPKNPFLVSSESEPSFRPVLNSTLHLDPPVKPRSLSTVSDTDTIESDHDWASINPTCHAPLPPSLIAVSAALESRESAGNDATYVWGNVVPREGAELPANHKELAHPVQLKRPDCKYVACIFCSNQGITRLWRNVDGTTSPIRRHFKEEHEKEWKVICIALKLKNWERYAEELTPEGRAARQAMVKAQWSLDGFLERLTRSIVSNDQPNFLVDNNEFRELLLYYSTSALKNLTNLIEPDPLDSNATAEANVISTEEDIGYSPAELEPSQVVDFPLEYRRVLRRDVVTKLQMLVNACRKSPQRRESLRLHVNAGQEAGLWTFKYRELIRDVETRWSSLYLMIERYLELHTAIDSWLECTDQRDLQIYRLDAREVEVLQHIKSLLEYFHSFQQLLSAERTPSIHLVIPAFEPLITDLTEVLAQGPLLAHAYSVAISKLKEYRNKCMVNPVYAVAMGLFFPDLHYFDAQWSLSEARAARSLLRDEMYQVQTQRHRANLPIICPPVTAFPIGTNPLARKIAGLCTKPIQSSSVSSRPAPATPSQITATNEQKDWEAVDRELRAYEDEETNESYALLEKGSQSLLAYWHSRKERFPILYQLAMDTLPAQGSAVSSERVFSSAKRTITDSCNLSKVHPLTLSAH</sequence>
<gene>
    <name evidence="8" type="ORF">PIIN_09485</name>
</gene>
<dbReference type="AlphaFoldDB" id="G4TW09"/>
<accession>G4TW09</accession>
<dbReference type="eggNOG" id="KOG1121">
    <property type="taxonomic scope" value="Eukaryota"/>
</dbReference>
<dbReference type="PANTHER" id="PTHR46481:SF10">
    <property type="entry name" value="ZINC FINGER BED DOMAIN-CONTAINING PROTEIN 39"/>
    <property type="match status" value="1"/>
</dbReference>
<keyword evidence="5" id="KW-0539">Nucleus</keyword>
<comment type="caution">
    <text evidence="8">The sequence shown here is derived from an EMBL/GenBank/DDBJ whole genome shotgun (WGS) entry which is preliminary data.</text>
</comment>
<dbReference type="GO" id="GO:0008270">
    <property type="term" value="F:zinc ion binding"/>
    <property type="evidence" value="ECO:0007669"/>
    <property type="project" value="UniProtKB-KW"/>
</dbReference>
<evidence type="ECO:0000256" key="3">
    <source>
        <dbReference type="ARBA" id="ARBA00022771"/>
    </source>
</evidence>
<name>G4TW09_SERID</name>
<dbReference type="GO" id="GO:0005634">
    <property type="term" value="C:nucleus"/>
    <property type="evidence" value="ECO:0007669"/>
    <property type="project" value="UniProtKB-SubCell"/>
</dbReference>
<feature type="region of interest" description="Disordered" evidence="6">
    <location>
        <begin position="61"/>
        <end position="116"/>
    </location>
</feature>
<dbReference type="InterPro" id="IPR008906">
    <property type="entry name" value="HATC_C_dom"/>
</dbReference>
<feature type="domain" description="HAT C-terminal dimerisation" evidence="7">
    <location>
        <begin position="650"/>
        <end position="698"/>
    </location>
</feature>
<dbReference type="EMBL" id="CAFZ01000462">
    <property type="protein sequence ID" value="CCA75502.1"/>
    <property type="molecule type" value="Genomic_DNA"/>
</dbReference>
<evidence type="ECO:0000256" key="6">
    <source>
        <dbReference type="SAM" id="MobiDB-lite"/>
    </source>
</evidence>
<evidence type="ECO:0000256" key="5">
    <source>
        <dbReference type="ARBA" id="ARBA00023242"/>
    </source>
</evidence>
<dbReference type="Pfam" id="PF05699">
    <property type="entry name" value="Dimer_Tnp_hAT"/>
    <property type="match status" value="1"/>
</dbReference>
<dbReference type="PANTHER" id="PTHR46481">
    <property type="entry name" value="ZINC FINGER BED DOMAIN-CONTAINING PROTEIN 4"/>
    <property type="match status" value="1"/>
</dbReference>
<proteinExistence type="predicted"/>
<organism evidence="8 9">
    <name type="scientific">Serendipita indica (strain DSM 11827)</name>
    <name type="common">Root endophyte fungus</name>
    <name type="synonym">Piriformospora indica</name>
    <dbReference type="NCBI Taxonomy" id="1109443"/>
    <lineage>
        <taxon>Eukaryota</taxon>
        <taxon>Fungi</taxon>
        <taxon>Dikarya</taxon>
        <taxon>Basidiomycota</taxon>
        <taxon>Agaricomycotina</taxon>
        <taxon>Agaricomycetes</taxon>
        <taxon>Sebacinales</taxon>
        <taxon>Serendipitaceae</taxon>
        <taxon>Serendipita</taxon>
    </lineage>
</organism>
<dbReference type="InterPro" id="IPR012337">
    <property type="entry name" value="RNaseH-like_sf"/>
</dbReference>
<reference evidence="8 9" key="1">
    <citation type="journal article" date="2011" name="PLoS Pathog.">
        <title>Endophytic Life Strategies Decoded by Genome and Transcriptome Analyses of the Mutualistic Root Symbiont Piriformospora indica.</title>
        <authorList>
            <person name="Zuccaro A."/>
            <person name="Lahrmann U."/>
            <person name="Guldener U."/>
            <person name="Langen G."/>
            <person name="Pfiffi S."/>
            <person name="Biedenkopf D."/>
            <person name="Wong P."/>
            <person name="Samans B."/>
            <person name="Grimm C."/>
            <person name="Basiewicz M."/>
            <person name="Murat C."/>
            <person name="Martin F."/>
            <person name="Kogel K.H."/>
        </authorList>
    </citation>
    <scope>NUCLEOTIDE SEQUENCE [LARGE SCALE GENOMIC DNA]</scope>
    <source>
        <strain evidence="8 9">DSM 11827</strain>
    </source>
</reference>
<feature type="compositionally biased region" description="Polar residues" evidence="6">
    <location>
        <begin position="61"/>
        <end position="72"/>
    </location>
</feature>
<evidence type="ECO:0000259" key="7">
    <source>
        <dbReference type="Pfam" id="PF05699"/>
    </source>
</evidence>
<evidence type="ECO:0000256" key="4">
    <source>
        <dbReference type="ARBA" id="ARBA00022833"/>
    </source>
</evidence>
<dbReference type="SUPFAM" id="SSF53098">
    <property type="entry name" value="Ribonuclease H-like"/>
    <property type="match status" value="1"/>
</dbReference>
<dbReference type="OrthoDB" id="2790258at2759"/>
<evidence type="ECO:0000313" key="9">
    <source>
        <dbReference type="Proteomes" id="UP000007148"/>
    </source>
</evidence>
<evidence type="ECO:0000256" key="1">
    <source>
        <dbReference type="ARBA" id="ARBA00004123"/>
    </source>
</evidence>
<evidence type="ECO:0000256" key="2">
    <source>
        <dbReference type="ARBA" id="ARBA00022723"/>
    </source>
</evidence>
<dbReference type="STRING" id="1109443.G4TW09"/>
<dbReference type="InterPro" id="IPR052035">
    <property type="entry name" value="ZnF_BED_domain_contain"/>
</dbReference>
<evidence type="ECO:0000313" key="8">
    <source>
        <dbReference type="EMBL" id="CCA75502.1"/>
    </source>
</evidence>
<dbReference type="InParanoid" id="G4TW09"/>
<keyword evidence="9" id="KW-1185">Reference proteome</keyword>
<dbReference type="GO" id="GO:0046983">
    <property type="term" value="F:protein dimerization activity"/>
    <property type="evidence" value="ECO:0007669"/>
    <property type="project" value="InterPro"/>
</dbReference>
<protein>
    <recommendedName>
        <fullName evidence="7">HAT C-terminal dimerisation domain-containing protein</fullName>
    </recommendedName>
</protein>
<comment type="subcellular location">
    <subcellularLocation>
        <location evidence="1">Nucleus</location>
    </subcellularLocation>
</comment>
<keyword evidence="4" id="KW-0862">Zinc</keyword>
<keyword evidence="3" id="KW-0863">Zinc-finger</keyword>
<keyword evidence="2" id="KW-0479">Metal-binding</keyword>
<dbReference type="Proteomes" id="UP000007148">
    <property type="component" value="Unassembled WGS sequence"/>
</dbReference>
<dbReference type="HOGENOM" id="CLU_387833_0_0_1"/>